<dbReference type="AlphaFoldDB" id="A0AAV5WUI1"/>
<dbReference type="SUPFAM" id="SSF81383">
    <property type="entry name" value="F-box domain"/>
    <property type="match status" value="1"/>
</dbReference>
<comment type="caution">
    <text evidence="3">The sequence shown here is derived from an EMBL/GenBank/DDBJ whole genome shotgun (WGS) entry which is preliminary data.</text>
</comment>
<organism evidence="3 4">
    <name type="scientific">Pristionchus fissidentatus</name>
    <dbReference type="NCBI Taxonomy" id="1538716"/>
    <lineage>
        <taxon>Eukaryota</taxon>
        <taxon>Metazoa</taxon>
        <taxon>Ecdysozoa</taxon>
        <taxon>Nematoda</taxon>
        <taxon>Chromadorea</taxon>
        <taxon>Rhabditida</taxon>
        <taxon>Rhabditina</taxon>
        <taxon>Diplogasteromorpha</taxon>
        <taxon>Diplogasteroidea</taxon>
        <taxon>Neodiplogasteridae</taxon>
        <taxon>Pristionchus</taxon>
    </lineage>
</organism>
<feature type="region of interest" description="Disordered" evidence="1">
    <location>
        <begin position="34"/>
        <end position="66"/>
    </location>
</feature>
<dbReference type="Proteomes" id="UP001432322">
    <property type="component" value="Unassembled WGS sequence"/>
</dbReference>
<feature type="non-terminal residue" evidence="3">
    <location>
        <position position="1"/>
    </location>
</feature>
<proteinExistence type="predicted"/>
<evidence type="ECO:0000259" key="2">
    <source>
        <dbReference type="PROSITE" id="PS50181"/>
    </source>
</evidence>
<gene>
    <name evidence="3" type="ORF">PFISCL1PPCAC_27151</name>
</gene>
<dbReference type="EMBL" id="BTSY01000007">
    <property type="protein sequence ID" value="GMT35854.1"/>
    <property type="molecule type" value="Genomic_DNA"/>
</dbReference>
<evidence type="ECO:0000256" key="1">
    <source>
        <dbReference type="SAM" id="MobiDB-lite"/>
    </source>
</evidence>
<accession>A0AAV5WUI1</accession>
<dbReference type="CDD" id="cd09917">
    <property type="entry name" value="F-box_SF"/>
    <property type="match status" value="1"/>
</dbReference>
<evidence type="ECO:0000313" key="3">
    <source>
        <dbReference type="EMBL" id="GMT35854.1"/>
    </source>
</evidence>
<name>A0AAV5WUI1_9BILA</name>
<dbReference type="InterPro" id="IPR036047">
    <property type="entry name" value="F-box-like_dom_sf"/>
</dbReference>
<keyword evidence="4" id="KW-1185">Reference proteome</keyword>
<feature type="non-terminal residue" evidence="3">
    <location>
        <position position="406"/>
    </location>
</feature>
<dbReference type="InterPro" id="IPR001810">
    <property type="entry name" value="F-box_dom"/>
</dbReference>
<dbReference type="Pfam" id="PF00646">
    <property type="entry name" value="F-box"/>
    <property type="match status" value="1"/>
</dbReference>
<evidence type="ECO:0000313" key="4">
    <source>
        <dbReference type="Proteomes" id="UP001432322"/>
    </source>
</evidence>
<reference evidence="3" key="1">
    <citation type="submission" date="2023-10" db="EMBL/GenBank/DDBJ databases">
        <title>Genome assembly of Pristionchus species.</title>
        <authorList>
            <person name="Yoshida K."/>
            <person name="Sommer R.J."/>
        </authorList>
    </citation>
    <scope>NUCLEOTIDE SEQUENCE</scope>
    <source>
        <strain evidence="3">RS5133</strain>
    </source>
</reference>
<protein>
    <recommendedName>
        <fullName evidence="2">F-box domain-containing protein</fullName>
    </recommendedName>
</protein>
<feature type="domain" description="F-box" evidence="2">
    <location>
        <begin position="68"/>
        <end position="116"/>
    </location>
</feature>
<dbReference type="PROSITE" id="PS50181">
    <property type="entry name" value="FBOX"/>
    <property type="match status" value="1"/>
</dbReference>
<sequence length="406" mass="48453">FEQGPTDLLCFCIFCFVSWIKIAMFHRMDRPPLRRSKRTAKRPASSQNHYEQRESSSAHPALVPQDEEDRFSSLPDDILTEIFTQIDRRTLREMEGVSKRMRQFYFSELPKKYRRSAELRMVQRNDRQAFTIFRKENSDYNIFYLLDLSKIHVDQLLADRVMRMKETKYIFKFDVRRQHKDLIDKEAAKLELSHIPFTQQYYEALRHILSTNSFEMLRLVNMIIDPYFFVEAPILFAGVSDILIKMEGISTLEMEKEHYKRFIDWILSLTPHALHVDDSIFVKQNLATLDFLLKFAQLHNEVSFTIRKDTMADDKIFDFPRSKFPQLCKYKELNHAGISVKISLLLELFNMKMRGSPCEGRWRFCVTDCFFIDKVSDYQLNSCSIEEWEDWDGFVLRRMDSMNFTV</sequence>